<dbReference type="STRING" id="1071381.G8BYW1"/>
<name>G8BYW1_TETPH</name>
<dbReference type="GO" id="GO:0030295">
    <property type="term" value="F:protein kinase activator activity"/>
    <property type="evidence" value="ECO:0007669"/>
    <property type="project" value="EnsemblFungi"/>
</dbReference>
<dbReference type="GO" id="GO:0000076">
    <property type="term" value="P:DNA replication checkpoint signaling"/>
    <property type="evidence" value="ECO:0007669"/>
    <property type="project" value="TreeGrafter"/>
</dbReference>
<proteinExistence type="predicted"/>
<dbReference type="SUPFAM" id="SSF55979">
    <property type="entry name" value="DNA clamp"/>
    <property type="match status" value="1"/>
</dbReference>
<dbReference type="OrthoDB" id="3992718at2759"/>
<organism evidence="2 3">
    <name type="scientific">Tetrapisispora phaffii (strain ATCC 24235 / CBS 4417 / NBRC 1672 / NRRL Y-8282 / UCD 70-5)</name>
    <name type="common">Yeast</name>
    <name type="synonym">Fabospora phaffii</name>
    <dbReference type="NCBI Taxonomy" id="1071381"/>
    <lineage>
        <taxon>Eukaryota</taxon>
        <taxon>Fungi</taxon>
        <taxon>Dikarya</taxon>
        <taxon>Ascomycota</taxon>
        <taxon>Saccharomycotina</taxon>
        <taxon>Saccharomycetes</taxon>
        <taxon>Saccharomycetales</taxon>
        <taxon>Saccharomycetaceae</taxon>
        <taxon>Tetrapisispora</taxon>
    </lineage>
</organism>
<sequence length="586" mass="66155">MSFRATIRSREKQTLWFKTISALSSLHENINFTLTSKSLIAWSMNSTDTCLSQAIFDKGIFDEFEFSPKDIIFGETGLQRVTDVRGQDHWLYSFQTNGKHLTTISKNMDNDSIEKFTLVINNTANCPENLTNRLMVSVEMETLIIKEYSPQFQPVKYDPIIINLKYKKKFLDVYSNFPSENPLDPKLIKVFAKADKELNDTMFNVNLDSGIPNKDKLTSVDEINYVCCHQIILRNVLENCNSSVTEELKLEININKFIVTAFTKAVYGKNNDLLRNAISMSNTISTSNLEHYCLFTTVDDTDADENSSNNPKKNNNTKKLITFKLKYFKNFLNILAPQKGSSFTNETINIWFCHPGDPILMEINIPGIRLELVQVTDGNDLTSETVKNTPMTISISPEKDKVSVKNPMKSNMIQNFNNGSIINNYNNKDSTNGSPIRQTMSPLKNSAILKEQPNRSPSKPSSMRSLFVNELSQQSTESGAILSNAGKLASGTVTDTMRNEDSGFPALAAQRSSTVIKWGKRPQLQDSDSNIYSPSYSQRKLNDKEALKIEKKKFINKLNNVESQSKEKEDNGLGPTQQDVVKGLFD</sequence>
<reference evidence="2 3" key="1">
    <citation type="journal article" date="2011" name="Proc. Natl. Acad. Sci. U.S.A.">
        <title>Evolutionary erosion of yeast sex chromosomes by mating-type switching accidents.</title>
        <authorList>
            <person name="Gordon J.L."/>
            <person name="Armisen D."/>
            <person name="Proux-Wera E."/>
            <person name="Oheigeartaigh S.S."/>
            <person name="Byrne K.P."/>
            <person name="Wolfe K.H."/>
        </authorList>
    </citation>
    <scope>NUCLEOTIDE SEQUENCE [LARGE SCALE GENOMIC DNA]</scope>
    <source>
        <strain evidence="3">ATCC 24235 / CBS 4417 / NBRC 1672 / NRRL Y-8282 / UCD 70-5</strain>
    </source>
</reference>
<dbReference type="KEGG" id="tpf:TPHA_0J02330"/>
<dbReference type="GO" id="GO:0007095">
    <property type="term" value="P:mitotic G2 DNA damage checkpoint signaling"/>
    <property type="evidence" value="ECO:0007669"/>
    <property type="project" value="EnsemblFungi"/>
</dbReference>
<gene>
    <name evidence="2" type="primary">TPHA0J02330</name>
    <name evidence="2" type="ordered locus">TPHA_0J02330</name>
</gene>
<evidence type="ECO:0000256" key="1">
    <source>
        <dbReference type="SAM" id="MobiDB-lite"/>
    </source>
</evidence>
<dbReference type="PANTHER" id="PTHR15237:SF0">
    <property type="entry name" value="CELL CYCLE CHECKPOINT CONTROL PROTEIN"/>
    <property type="match status" value="1"/>
</dbReference>
<dbReference type="RefSeq" id="XP_003687487.1">
    <property type="nucleotide sequence ID" value="XM_003687439.1"/>
</dbReference>
<dbReference type="GO" id="GO:0051598">
    <property type="term" value="P:meiotic recombination checkpoint signaling"/>
    <property type="evidence" value="ECO:0007669"/>
    <property type="project" value="EnsemblFungi"/>
</dbReference>
<dbReference type="GO" id="GO:0031571">
    <property type="term" value="P:mitotic G1 DNA damage checkpoint signaling"/>
    <property type="evidence" value="ECO:0007669"/>
    <property type="project" value="EnsemblFungi"/>
</dbReference>
<dbReference type="GeneID" id="11533183"/>
<dbReference type="InterPro" id="IPR007268">
    <property type="entry name" value="Rad9/Ddc1"/>
</dbReference>
<dbReference type="OMA" id="EHYCLFT"/>
<keyword evidence="3" id="KW-1185">Reference proteome</keyword>
<dbReference type="PRINTS" id="PR02063">
    <property type="entry name" value="DNADAMAGECP1"/>
</dbReference>
<dbReference type="GO" id="GO:0031573">
    <property type="term" value="P:mitotic intra-S DNA damage checkpoint signaling"/>
    <property type="evidence" value="ECO:0007669"/>
    <property type="project" value="EnsemblFungi"/>
</dbReference>
<dbReference type="Gene3D" id="3.70.10.10">
    <property type="match status" value="1"/>
</dbReference>
<feature type="region of interest" description="Disordered" evidence="1">
    <location>
        <begin position="519"/>
        <end position="540"/>
    </location>
</feature>
<dbReference type="HOGENOM" id="CLU_490204_0_0_1"/>
<dbReference type="GO" id="GO:0071479">
    <property type="term" value="P:cellular response to ionizing radiation"/>
    <property type="evidence" value="ECO:0007669"/>
    <property type="project" value="TreeGrafter"/>
</dbReference>
<evidence type="ECO:0000313" key="3">
    <source>
        <dbReference type="Proteomes" id="UP000005666"/>
    </source>
</evidence>
<dbReference type="Proteomes" id="UP000005666">
    <property type="component" value="Chromosome 10"/>
</dbReference>
<dbReference type="InterPro" id="IPR046938">
    <property type="entry name" value="DNA_clamp_sf"/>
</dbReference>
<dbReference type="eggNOG" id="ENOG502QT39">
    <property type="taxonomic scope" value="Eukaryota"/>
</dbReference>
<dbReference type="PANTHER" id="PTHR15237">
    <property type="entry name" value="DNA REPAIR PROTEIN RAD9"/>
    <property type="match status" value="1"/>
</dbReference>
<feature type="compositionally biased region" description="Polar residues" evidence="1">
    <location>
        <begin position="524"/>
        <end position="539"/>
    </location>
</feature>
<dbReference type="GO" id="GO:0030896">
    <property type="term" value="C:checkpoint clamp complex"/>
    <property type="evidence" value="ECO:0007669"/>
    <property type="project" value="EnsemblFungi"/>
</dbReference>
<dbReference type="EMBL" id="HE612865">
    <property type="protein sequence ID" value="CCE65053.1"/>
    <property type="molecule type" value="Genomic_DNA"/>
</dbReference>
<dbReference type="GO" id="GO:0000725">
    <property type="term" value="P:recombinational repair"/>
    <property type="evidence" value="ECO:0007669"/>
    <property type="project" value="EnsemblFungi"/>
</dbReference>
<evidence type="ECO:0008006" key="4">
    <source>
        <dbReference type="Google" id="ProtNLM"/>
    </source>
</evidence>
<accession>G8BYW1</accession>
<evidence type="ECO:0000313" key="2">
    <source>
        <dbReference type="EMBL" id="CCE65053.1"/>
    </source>
</evidence>
<feature type="region of interest" description="Disordered" evidence="1">
    <location>
        <begin position="558"/>
        <end position="586"/>
    </location>
</feature>
<protein>
    <recommendedName>
        <fullName evidence="4">DNA damage checkpoint protein 1</fullName>
    </recommendedName>
</protein>
<dbReference type="InterPro" id="IPR026217">
    <property type="entry name" value="Ddc1"/>
</dbReference>
<dbReference type="AlphaFoldDB" id="G8BYW1"/>